<reference evidence="2 3" key="1">
    <citation type="submission" date="2019-11" db="EMBL/GenBank/DDBJ databases">
        <title>Whole genome sequence of Oryza granulata.</title>
        <authorList>
            <person name="Li W."/>
        </authorList>
    </citation>
    <scope>NUCLEOTIDE SEQUENCE [LARGE SCALE GENOMIC DNA]</scope>
    <source>
        <strain evidence="3">cv. Menghai</strain>
        <tissue evidence="2">Leaf</tissue>
    </source>
</reference>
<evidence type="ECO:0000313" key="3">
    <source>
        <dbReference type="Proteomes" id="UP000479710"/>
    </source>
</evidence>
<proteinExistence type="predicted"/>
<name>A0A6G1D8E5_9ORYZ</name>
<dbReference type="AlphaFoldDB" id="A0A6G1D8E5"/>
<protein>
    <submittedName>
        <fullName evidence="2">Uncharacterized protein</fullName>
    </submittedName>
</protein>
<evidence type="ECO:0000256" key="1">
    <source>
        <dbReference type="SAM" id="MobiDB-lite"/>
    </source>
</evidence>
<evidence type="ECO:0000313" key="2">
    <source>
        <dbReference type="EMBL" id="KAF0908696.1"/>
    </source>
</evidence>
<organism evidence="2 3">
    <name type="scientific">Oryza meyeriana var. granulata</name>
    <dbReference type="NCBI Taxonomy" id="110450"/>
    <lineage>
        <taxon>Eukaryota</taxon>
        <taxon>Viridiplantae</taxon>
        <taxon>Streptophyta</taxon>
        <taxon>Embryophyta</taxon>
        <taxon>Tracheophyta</taxon>
        <taxon>Spermatophyta</taxon>
        <taxon>Magnoliopsida</taxon>
        <taxon>Liliopsida</taxon>
        <taxon>Poales</taxon>
        <taxon>Poaceae</taxon>
        <taxon>BOP clade</taxon>
        <taxon>Oryzoideae</taxon>
        <taxon>Oryzeae</taxon>
        <taxon>Oryzinae</taxon>
        <taxon>Oryza</taxon>
        <taxon>Oryza meyeriana</taxon>
    </lineage>
</organism>
<dbReference type="Proteomes" id="UP000479710">
    <property type="component" value="Unassembled WGS sequence"/>
</dbReference>
<sequence length="78" mass="7698">MGSTAPIVVVSLDGDSVDALGGEAGSMPLCSLVVSNDGAPEWVTHAGEGMPGEALMPTPAATSPLSSSSTTTEVFSFN</sequence>
<feature type="region of interest" description="Disordered" evidence="1">
    <location>
        <begin position="45"/>
        <end position="78"/>
    </location>
</feature>
<keyword evidence="3" id="KW-1185">Reference proteome</keyword>
<dbReference type="EMBL" id="SPHZ02000007">
    <property type="protein sequence ID" value="KAF0908696.1"/>
    <property type="molecule type" value="Genomic_DNA"/>
</dbReference>
<gene>
    <name evidence="2" type="ORF">E2562_027930</name>
</gene>
<accession>A0A6G1D8E5</accession>
<comment type="caution">
    <text evidence="2">The sequence shown here is derived from an EMBL/GenBank/DDBJ whole genome shotgun (WGS) entry which is preliminary data.</text>
</comment>
<feature type="compositionally biased region" description="Low complexity" evidence="1">
    <location>
        <begin position="57"/>
        <end position="72"/>
    </location>
</feature>